<organism evidence="1 2">
    <name type="scientific">Trichinella nelsoni</name>
    <dbReference type="NCBI Taxonomy" id="6336"/>
    <lineage>
        <taxon>Eukaryota</taxon>
        <taxon>Metazoa</taxon>
        <taxon>Ecdysozoa</taxon>
        <taxon>Nematoda</taxon>
        <taxon>Enoplea</taxon>
        <taxon>Dorylaimia</taxon>
        <taxon>Trichinellida</taxon>
        <taxon>Trichinellidae</taxon>
        <taxon>Trichinella</taxon>
    </lineage>
</organism>
<sequence length="62" mass="7062">MQTTLIIHFIIIHTYMLDKIKLISIKSVDKNVRYTTSILQDSYTSLICSIVCKKGSDKIKAS</sequence>
<dbReference type="EMBL" id="JYDL01000167">
    <property type="protein sequence ID" value="KRX14237.1"/>
    <property type="molecule type" value="Genomic_DNA"/>
</dbReference>
<name>A0A0V0RIC7_9BILA</name>
<accession>A0A0V0RIC7</accession>
<proteinExistence type="predicted"/>
<reference evidence="1 2" key="1">
    <citation type="submission" date="2015-01" db="EMBL/GenBank/DDBJ databases">
        <title>Evolution of Trichinella species and genotypes.</title>
        <authorList>
            <person name="Korhonen P.K."/>
            <person name="Edoardo P."/>
            <person name="Giuseppe L.R."/>
            <person name="Gasser R.B."/>
        </authorList>
    </citation>
    <scope>NUCLEOTIDE SEQUENCE [LARGE SCALE GENOMIC DNA]</scope>
    <source>
        <strain evidence="1">ISS37</strain>
    </source>
</reference>
<comment type="caution">
    <text evidence="1">The sequence shown here is derived from an EMBL/GenBank/DDBJ whole genome shotgun (WGS) entry which is preliminary data.</text>
</comment>
<evidence type="ECO:0000313" key="2">
    <source>
        <dbReference type="Proteomes" id="UP000054630"/>
    </source>
</evidence>
<evidence type="ECO:0000313" key="1">
    <source>
        <dbReference type="EMBL" id="KRX14237.1"/>
    </source>
</evidence>
<gene>
    <name evidence="1" type="ORF">T07_5313</name>
</gene>
<protein>
    <submittedName>
        <fullName evidence="1">Uncharacterized protein</fullName>
    </submittedName>
</protein>
<dbReference type="AlphaFoldDB" id="A0A0V0RIC7"/>
<keyword evidence="2" id="KW-1185">Reference proteome</keyword>
<dbReference type="Proteomes" id="UP000054630">
    <property type="component" value="Unassembled WGS sequence"/>
</dbReference>